<name>A0A6N3AIQ2_9FIRM</name>
<gene>
    <name evidence="1" type="ORF">CRLFYP8_02446</name>
</gene>
<organism evidence="1">
    <name type="scientific">Thomasclavelia ramosa</name>
    <dbReference type="NCBI Taxonomy" id="1547"/>
    <lineage>
        <taxon>Bacteria</taxon>
        <taxon>Bacillati</taxon>
        <taxon>Bacillota</taxon>
        <taxon>Erysipelotrichia</taxon>
        <taxon>Erysipelotrichales</taxon>
        <taxon>Coprobacillaceae</taxon>
        <taxon>Thomasclavelia</taxon>
    </lineage>
</organism>
<sequence length="85" mass="10223">MNKVHIKDEFLINIAIAQRMFDKFKDELQRSDNYEVNGKVSRETRKSRLNMYRKIINDELLEIERNYGGGKYNFEMAEVMQNEKS</sequence>
<dbReference type="EMBL" id="CACRTL010000019">
    <property type="protein sequence ID" value="VYT89370.1"/>
    <property type="molecule type" value="Genomic_DNA"/>
</dbReference>
<proteinExistence type="predicted"/>
<evidence type="ECO:0000313" key="1">
    <source>
        <dbReference type="EMBL" id="VYT89370.1"/>
    </source>
</evidence>
<dbReference type="RefSeq" id="WP_156635480.1">
    <property type="nucleotide sequence ID" value="NZ_CACRTL010000019.1"/>
</dbReference>
<dbReference type="AlphaFoldDB" id="A0A6N3AIQ2"/>
<protein>
    <submittedName>
        <fullName evidence="1">Uncharacterized protein</fullName>
    </submittedName>
</protein>
<reference evidence="1" key="1">
    <citation type="submission" date="2019-11" db="EMBL/GenBank/DDBJ databases">
        <authorList>
            <person name="Feng L."/>
        </authorList>
    </citation>
    <scope>NUCLEOTIDE SEQUENCE</scope>
    <source>
        <strain evidence="1">CramosumLFYP8</strain>
    </source>
</reference>
<accession>A0A6N3AIQ2</accession>